<feature type="region of interest" description="Disordered" evidence="1">
    <location>
        <begin position="152"/>
        <end position="191"/>
    </location>
</feature>
<feature type="region of interest" description="Disordered" evidence="1">
    <location>
        <begin position="208"/>
        <end position="249"/>
    </location>
</feature>
<dbReference type="Proteomes" id="UP000186817">
    <property type="component" value="Unassembled WGS sequence"/>
</dbReference>
<evidence type="ECO:0000313" key="3">
    <source>
        <dbReference type="Proteomes" id="UP000186817"/>
    </source>
</evidence>
<feature type="region of interest" description="Disordered" evidence="1">
    <location>
        <begin position="535"/>
        <end position="559"/>
    </location>
</feature>
<feature type="compositionally biased region" description="Low complexity" evidence="1">
    <location>
        <begin position="408"/>
        <end position="427"/>
    </location>
</feature>
<feature type="region of interest" description="Disordered" evidence="1">
    <location>
        <begin position="1123"/>
        <end position="1155"/>
    </location>
</feature>
<sequence>MWPKQPTEPTLLHMLADRPTCQPGMPLAMFNSDSDSNLAYVVDAIRVSLQRTVSRLSSLLITLQQSFPAIAQYFTEQALDSASYQGPVLDGSDVDTVIAQANLSPKVCETRTAYCSSFYYAMAASQTAKEALRAWLNLLSPEERRIAEATMGASMPASETAPGEPTNVDNHAAPTAPHSQADPSTTPIPEEPNLTLLAQQEWYDSQDKIFQGPIPPDTPWQDDDLSAQPSSSASAQPMASQQKTSPQAPDAEAWLLPKPDTCLYNIFGEPFQLRDIKEKIAKGQMPHCLYKDPKAVDEQPLNRQEMWAAMQFKPIYRTAGRWTYYDLLPDDIRKPPPQFCDEIEDAPLLPPASRPQPKEKARPKHVPPSARPTFTPKSPQKDSWADATEEEAAAQPAPPTKPQPAQPPKTTSETTPPTEQPPSSTTEQKSEPPPQQHLRPPESQSFLPKGQTTSADRPGSSQDNMPDLSASDPASVYQPQSGQDIDLDAIRSLDQPGSPPMKVAETDSWWYTMYDREGPADDTAQAQPAEFVRDKMPTRPPTMQISRDMQPEDMPSKKGSVVAFPEQPWVLEKPRLPTRVECKPLRGCLCLPAMVLPESYQVGPAFARSYYMGNDNQMHCLLPCSTEPFCPFHSACGRPMRPASLEHDDHKGHMCSRCKEFLDKGRSPFEWFDSLPEDITQESLHRSDPVQPLGLFTVKARPEGLISRASQETNRKDACLYAWQEILQALGSASSLHSNITASKYPEALLRKSLERFTAGTLERYIASTRQFLDFLGLSNRTVLSMDVSFLADFLHACENSLEEDREVMNLSVSPDFILPVLTNLGGLARPSSIYSQPMAYSQSLAAMRFAFLRPEPKYVPPKKPDSIKAITRVASGSPHSQGGALEPPFHVDRSQPLLAYQVSSFGDGVSRFVYSREADMEAFEPMERADDSQGSQDEPQPSSKTSQIPEDDAEALMVEMFANEAHSSSESDEEALETPKDHGVHDVLYQALALKGLESVDDFAYAFPEIRSLEALLAGLSDSDLSDMGATDQFHGVHAARIRKALRFAHAHDLCQQSNETAPPSAQPPSLPEAAQELIADFKTNYPGELLDEDAAKNIARSSHDPPPTPAIVPPLVAGQEAVGRPAGESSLATDPTPPHSSDQHPPPQTKGFRRSFANRVWTSESYKRARQQEKFDPPQVLLLDTSSPLGARCKALADPEAIPFLEHSQPLREQESRSMLQCLWSRSIIAIIASLPSIAPQEELAIALMQAIQASAAIAILTVPRDHSFLRSPELAACLHDAAFHMCPSPRDGEVILASTDLPTWPCPDSELLALEALGRISKLPLRLGHLSDIRQPFRLELMQALAKLIQDPDLQLPEMLAEGVHTGVFSEIKPSGLWPPAKLQPLSQSGLEVCQGNWRPAEEDPETVAALLAEEEAAGWIQQVPGGLKAAKKRWPKGIAVGKLSLVKAEGRDPRLVLDSTVCQVNPLCRIPEAVTMPTVQEVRRSFQPQDPRGAYISASIDFKAAHKRVKVHDTEQGLLLFAFNGTLWRYVVCHFGAKFSAYWWQRVGGLITRILHASLAQYSHRAWLYVDDLLAALLRTSAHESLLIMVLLLSCLGAPISWKKASVGDSLIWCGWKFNFAYETVELCAAKPTWDIRDLASACLQKVTILPRKDRAPPAVGESYMRLL</sequence>
<keyword evidence="3" id="KW-1185">Reference proteome</keyword>
<gene>
    <name evidence="2" type="ORF">AK812_SmicGene42820</name>
</gene>
<name>A0A1Q9C2J8_SYMMI</name>
<dbReference type="InterPro" id="IPR052055">
    <property type="entry name" value="Hepadnavirus_pol/RT"/>
</dbReference>
<dbReference type="PANTHER" id="PTHR33050:SF7">
    <property type="entry name" value="RIBONUCLEASE H"/>
    <property type="match status" value="1"/>
</dbReference>
<feature type="compositionally biased region" description="Pro residues" evidence="1">
    <location>
        <begin position="396"/>
        <end position="407"/>
    </location>
</feature>
<accession>A0A1Q9C2J8</accession>
<evidence type="ECO:0008006" key="4">
    <source>
        <dbReference type="Google" id="ProtNLM"/>
    </source>
</evidence>
<dbReference type="InterPro" id="IPR043502">
    <property type="entry name" value="DNA/RNA_pol_sf"/>
</dbReference>
<dbReference type="PANTHER" id="PTHR33050">
    <property type="entry name" value="REVERSE TRANSCRIPTASE DOMAIN-CONTAINING PROTEIN"/>
    <property type="match status" value="1"/>
</dbReference>
<protein>
    <recommendedName>
        <fullName evidence="4">Reverse transcriptase domain-containing protein</fullName>
    </recommendedName>
</protein>
<feature type="compositionally biased region" description="Polar residues" evidence="1">
    <location>
        <begin position="177"/>
        <end position="187"/>
    </location>
</feature>
<reference evidence="2 3" key="1">
    <citation type="submission" date="2016-02" db="EMBL/GenBank/DDBJ databases">
        <title>Genome analysis of coral dinoflagellate symbionts highlights evolutionary adaptations to a symbiotic lifestyle.</title>
        <authorList>
            <person name="Aranda M."/>
            <person name="Li Y."/>
            <person name="Liew Y.J."/>
            <person name="Baumgarten S."/>
            <person name="Simakov O."/>
            <person name="Wilson M."/>
            <person name="Piel J."/>
            <person name="Ashoor H."/>
            <person name="Bougouffa S."/>
            <person name="Bajic V.B."/>
            <person name="Ryu T."/>
            <person name="Ravasi T."/>
            <person name="Bayer T."/>
            <person name="Micklem G."/>
            <person name="Kim H."/>
            <person name="Bhak J."/>
            <person name="Lajeunesse T.C."/>
            <person name="Voolstra C.R."/>
        </authorList>
    </citation>
    <scope>NUCLEOTIDE SEQUENCE [LARGE SCALE GENOMIC DNA]</scope>
    <source>
        <strain evidence="2 3">CCMP2467</strain>
    </source>
</reference>
<proteinExistence type="predicted"/>
<feature type="region of interest" description="Disordered" evidence="1">
    <location>
        <begin position="926"/>
        <end position="949"/>
    </location>
</feature>
<dbReference type="OrthoDB" id="426298at2759"/>
<organism evidence="2 3">
    <name type="scientific">Symbiodinium microadriaticum</name>
    <name type="common">Dinoflagellate</name>
    <name type="synonym">Zooxanthella microadriatica</name>
    <dbReference type="NCBI Taxonomy" id="2951"/>
    <lineage>
        <taxon>Eukaryota</taxon>
        <taxon>Sar</taxon>
        <taxon>Alveolata</taxon>
        <taxon>Dinophyceae</taxon>
        <taxon>Suessiales</taxon>
        <taxon>Symbiodiniaceae</taxon>
        <taxon>Symbiodinium</taxon>
    </lineage>
</organism>
<feature type="region of interest" description="Disordered" evidence="1">
    <location>
        <begin position="336"/>
        <end position="504"/>
    </location>
</feature>
<evidence type="ECO:0000256" key="1">
    <source>
        <dbReference type="SAM" id="MobiDB-lite"/>
    </source>
</evidence>
<feature type="compositionally biased region" description="Low complexity" evidence="1">
    <location>
        <begin position="226"/>
        <end position="242"/>
    </location>
</feature>
<comment type="caution">
    <text evidence="2">The sequence shown here is derived from an EMBL/GenBank/DDBJ whole genome shotgun (WGS) entry which is preliminary data.</text>
</comment>
<dbReference type="EMBL" id="LSRX01001834">
    <property type="protein sequence ID" value="OLP77148.1"/>
    <property type="molecule type" value="Genomic_DNA"/>
</dbReference>
<feature type="compositionally biased region" description="Polar residues" evidence="1">
    <location>
        <begin position="442"/>
        <end position="464"/>
    </location>
</feature>
<feature type="compositionally biased region" description="Polar residues" evidence="1">
    <location>
        <begin position="933"/>
        <end position="949"/>
    </location>
</feature>
<dbReference type="SUPFAM" id="SSF56672">
    <property type="entry name" value="DNA/RNA polymerases"/>
    <property type="match status" value="1"/>
</dbReference>
<evidence type="ECO:0000313" key="2">
    <source>
        <dbReference type="EMBL" id="OLP77148.1"/>
    </source>
</evidence>